<keyword evidence="6 8" id="KW-0378">Hydrolase</keyword>
<keyword evidence="7" id="KW-1015">Disulfide bond</keyword>
<comment type="subcellular location">
    <subcellularLocation>
        <location evidence="1 8">Secreted</location>
    </subcellularLocation>
</comment>
<accession>A0A1A0N7I6</accession>
<dbReference type="PANTHER" id="PTHR33630:SF9">
    <property type="entry name" value="CUTINASE 4"/>
    <property type="match status" value="1"/>
</dbReference>
<dbReference type="Proteomes" id="UP000093962">
    <property type="component" value="Unassembled WGS sequence"/>
</dbReference>
<dbReference type="EMBL" id="LZSF01000002">
    <property type="protein sequence ID" value="OBA93013.1"/>
    <property type="molecule type" value="Genomic_DNA"/>
</dbReference>
<evidence type="ECO:0000256" key="5">
    <source>
        <dbReference type="ARBA" id="ARBA00022729"/>
    </source>
</evidence>
<evidence type="ECO:0000313" key="9">
    <source>
        <dbReference type="EMBL" id="OBA93013.1"/>
    </source>
</evidence>
<proteinExistence type="inferred from homology"/>
<feature type="chain" id="PRO_5008444464" description="Cutinase" evidence="8">
    <location>
        <begin position="33"/>
        <end position="232"/>
    </location>
</feature>
<dbReference type="InterPro" id="IPR006311">
    <property type="entry name" value="TAT_signal"/>
</dbReference>
<protein>
    <recommendedName>
        <fullName evidence="8">Cutinase</fullName>
        <ecNumber evidence="8">3.1.1.-</ecNumber>
    </recommendedName>
</protein>
<comment type="similarity">
    <text evidence="2 8">Belongs to the cutinase family.</text>
</comment>
<dbReference type="AlphaFoldDB" id="A0A1A0N7I6"/>
<dbReference type="Pfam" id="PF01083">
    <property type="entry name" value="Cutinase"/>
    <property type="match status" value="1"/>
</dbReference>
<dbReference type="InterPro" id="IPR029058">
    <property type="entry name" value="AB_hydrolase_fold"/>
</dbReference>
<dbReference type="InterPro" id="IPR000675">
    <property type="entry name" value="Cutinase/axe"/>
</dbReference>
<evidence type="ECO:0000256" key="6">
    <source>
        <dbReference type="ARBA" id="ARBA00022801"/>
    </source>
</evidence>
<evidence type="ECO:0000256" key="2">
    <source>
        <dbReference type="ARBA" id="ARBA00007534"/>
    </source>
</evidence>
<organism evidence="9 10">
    <name type="scientific">Mycolicibacterium mucogenicum</name>
    <name type="common">Mycobacterium mucogenicum</name>
    <dbReference type="NCBI Taxonomy" id="56689"/>
    <lineage>
        <taxon>Bacteria</taxon>
        <taxon>Bacillati</taxon>
        <taxon>Actinomycetota</taxon>
        <taxon>Actinomycetes</taxon>
        <taxon>Mycobacteriales</taxon>
        <taxon>Mycobacteriaceae</taxon>
        <taxon>Mycolicibacterium</taxon>
    </lineage>
</organism>
<name>A0A1A0N7I6_MYCMU</name>
<evidence type="ECO:0000256" key="8">
    <source>
        <dbReference type="RuleBase" id="RU361263"/>
    </source>
</evidence>
<evidence type="ECO:0000256" key="7">
    <source>
        <dbReference type="ARBA" id="ARBA00023157"/>
    </source>
</evidence>
<keyword evidence="3 8" id="KW-0719">Serine esterase</keyword>
<dbReference type="PROSITE" id="PS51318">
    <property type="entry name" value="TAT"/>
    <property type="match status" value="1"/>
</dbReference>
<evidence type="ECO:0000256" key="1">
    <source>
        <dbReference type="ARBA" id="ARBA00004613"/>
    </source>
</evidence>
<dbReference type="PROSITE" id="PS00155">
    <property type="entry name" value="CUTINASE_1"/>
    <property type="match status" value="1"/>
</dbReference>
<dbReference type="SMART" id="SM01110">
    <property type="entry name" value="Cutinase"/>
    <property type="match status" value="1"/>
</dbReference>
<dbReference type="PANTHER" id="PTHR33630">
    <property type="entry name" value="CUTINASE RV1984C-RELATED-RELATED"/>
    <property type="match status" value="1"/>
</dbReference>
<dbReference type="Gene3D" id="3.40.50.1820">
    <property type="entry name" value="alpha/beta hydrolase"/>
    <property type="match status" value="1"/>
</dbReference>
<feature type="signal peptide" evidence="8">
    <location>
        <begin position="1"/>
        <end position="32"/>
    </location>
</feature>
<evidence type="ECO:0000313" key="10">
    <source>
        <dbReference type="Proteomes" id="UP000093962"/>
    </source>
</evidence>
<keyword evidence="5 8" id="KW-0732">Signal</keyword>
<dbReference type="GO" id="GO:0052689">
    <property type="term" value="F:carboxylic ester hydrolase activity"/>
    <property type="evidence" value="ECO:0007669"/>
    <property type="project" value="UniProtKB-KW"/>
</dbReference>
<dbReference type="GO" id="GO:0005576">
    <property type="term" value="C:extracellular region"/>
    <property type="evidence" value="ECO:0007669"/>
    <property type="project" value="UniProtKB-SubCell"/>
</dbReference>
<reference evidence="9 10" key="1">
    <citation type="submission" date="2016-06" db="EMBL/GenBank/DDBJ databases">
        <authorList>
            <person name="Kjaerup R.B."/>
            <person name="Dalgaard T.S."/>
            <person name="Juul-Madsen H.R."/>
        </authorList>
    </citation>
    <scope>NUCLEOTIDE SEQUENCE [LARGE SCALE GENOMIC DNA]</scope>
    <source>
        <strain evidence="9 10">1199456.5</strain>
    </source>
</reference>
<dbReference type="SUPFAM" id="SSF53474">
    <property type="entry name" value="alpha/beta-Hydrolases"/>
    <property type="match status" value="1"/>
</dbReference>
<comment type="caution">
    <text evidence="9">The sequence shown here is derived from an EMBL/GenBank/DDBJ whole genome shotgun (WGS) entry which is preliminary data.</text>
</comment>
<sequence length="232" mass="24023">MTYAGRRRLYLLLTVALTALASSLALIPAASADPCPGVEVVFARGTFEAPGPGQTGQAFVDALRAHLPDESIDLYPVNYPASLDFPRAADGVADASTRVAAIAAQCPETQIVLGGYSQGAAVAAYTTADIVPPGYALPPGITGPLPPEIADHVAAVVLFGKPTQGFVHMLVQTAPPIAVGSRYADRTIDLCMAGDPVCSPDGFERSAHSAYRTAGMTTEAAQFAADRVRLRA</sequence>
<dbReference type="EC" id="3.1.1.-" evidence="8"/>
<evidence type="ECO:0000256" key="4">
    <source>
        <dbReference type="ARBA" id="ARBA00022525"/>
    </source>
</evidence>
<gene>
    <name evidence="9" type="ORF">A5642_00585</name>
</gene>
<keyword evidence="4 8" id="KW-0964">Secreted</keyword>
<evidence type="ECO:0000256" key="3">
    <source>
        <dbReference type="ARBA" id="ARBA00022487"/>
    </source>
</evidence>
<dbReference type="InterPro" id="IPR043580">
    <property type="entry name" value="CUTINASE_1"/>
</dbReference>
<comment type="function">
    <text evidence="8">Catalyzes the hydrolysis of complex carboxylic polyesters found in the cell wall of plants. Degrades cutin, a macromolecule that forms the structure of the plant cuticle.</text>
</comment>